<dbReference type="EMBL" id="CP051774">
    <property type="protein sequence ID" value="QJE97236.1"/>
    <property type="molecule type" value="Genomic_DNA"/>
</dbReference>
<dbReference type="Proteomes" id="UP000501812">
    <property type="component" value="Chromosome"/>
</dbReference>
<evidence type="ECO:0000313" key="2">
    <source>
        <dbReference type="Proteomes" id="UP000501812"/>
    </source>
</evidence>
<proteinExistence type="predicted"/>
<keyword evidence="2" id="KW-1185">Reference proteome</keyword>
<sequence length="157" mass="17547">MQRWIVVAGVFVLCLLMGGGAFAYWKSKQNAPDFTYVPLPFHPDATEEQRQQTVTGMKEKLVTQETLTQIVRDCNITTTWGLASEQAAVEEVKRRLIFEAGETKLKGIPTQTLNIGFKGKVSEHDDLVKLSQRLMEDVQRLMAPPEAQDAGPVPAKF</sequence>
<protein>
    <submittedName>
        <fullName evidence="1">Uncharacterized protein</fullName>
    </submittedName>
</protein>
<dbReference type="AlphaFoldDB" id="A0A858RJ15"/>
<dbReference type="KEGG" id="luo:HHL09_16050"/>
<evidence type="ECO:0000313" key="1">
    <source>
        <dbReference type="EMBL" id="QJE97236.1"/>
    </source>
</evidence>
<organism evidence="1 2">
    <name type="scientific">Luteolibacter luteus</name>
    <dbReference type="NCBI Taxonomy" id="2728835"/>
    <lineage>
        <taxon>Bacteria</taxon>
        <taxon>Pseudomonadati</taxon>
        <taxon>Verrucomicrobiota</taxon>
        <taxon>Verrucomicrobiia</taxon>
        <taxon>Verrucomicrobiales</taxon>
        <taxon>Verrucomicrobiaceae</taxon>
        <taxon>Luteolibacter</taxon>
    </lineage>
</organism>
<reference evidence="1 2" key="1">
    <citation type="submission" date="2020-04" db="EMBL/GenBank/DDBJ databases">
        <title>Luteolibacter sp. G-1-1-1 isolated from soil.</title>
        <authorList>
            <person name="Dahal R.H."/>
        </authorList>
    </citation>
    <scope>NUCLEOTIDE SEQUENCE [LARGE SCALE GENOMIC DNA]</scope>
    <source>
        <strain evidence="1 2">G-1-1-1</strain>
    </source>
</reference>
<gene>
    <name evidence="1" type="ORF">HHL09_16050</name>
</gene>
<dbReference type="RefSeq" id="WP_169455636.1">
    <property type="nucleotide sequence ID" value="NZ_CP051774.1"/>
</dbReference>
<accession>A0A858RJ15</accession>
<name>A0A858RJ15_9BACT</name>